<dbReference type="Proteomes" id="UP000256334">
    <property type="component" value="Unassembled WGS sequence"/>
</dbReference>
<dbReference type="InterPro" id="IPR057666">
    <property type="entry name" value="DrpA_SLOG"/>
</dbReference>
<accession>A0A3D9DS92</accession>
<feature type="domain" description="DprA winged helix" evidence="4">
    <location>
        <begin position="327"/>
        <end position="385"/>
    </location>
</feature>
<proteinExistence type="inferred from homology"/>
<gene>
    <name evidence="5" type="ORF">C8D72_3258</name>
</gene>
<name>A0A3D9DS92_9GAMM</name>
<dbReference type="NCBIfam" id="TIGR00732">
    <property type="entry name" value="dprA"/>
    <property type="match status" value="1"/>
</dbReference>
<comment type="caution">
    <text evidence="5">The sequence shown here is derived from an EMBL/GenBank/DDBJ whole genome shotgun (WGS) entry which is preliminary data.</text>
</comment>
<dbReference type="PANTHER" id="PTHR43022:SF1">
    <property type="entry name" value="PROTEIN SMF"/>
    <property type="match status" value="1"/>
</dbReference>
<evidence type="ECO:0000259" key="3">
    <source>
        <dbReference type="Pfam" id="PF02481"/>
    </source>
</evidence>
<dbReference type="GO" id="GO:0009294">
    <property type="term" value="P:DNA-mediated transformation"/>
    <property type="evidence" value="ECO:0007669"/>
    <property type="project" value="InterPro"/>
</dbReference>
<dbReference type="InterPro" id="IPR041614">
    <property type="entry name" value="DprA_WH"/>
</dbReference>
<dbReference type="Gene3D" id="1.10.10.10">
    <property type="entry name" value="Winged helix-like DNA-binding domain superfamily/Winged helix DNA-binding domain"/>
    <property type="match status" value="1"/>
</dbReference>
<dbReference type="PANTHER" id="PTHR43022">
    <property type="entry name" value="PROTEIN SMF"/>
    <property type="match status" value="1"/>
</dbReference>
<dbReference type="Pfam" id="PF02481">
    <property type="entry name" value="DNA_processg_A"/>
    <property type="match status" value="1"/>
</dbReference>
<dbReference type="RefSeq" id="WP_115855482.1">
    <property type="nucleotide sequence ID" value="NZ_QRDJ01000010.1"/>
</dbReference>
<reference evidence="5 6" key="1">
    <citation type="submission" date="2018-07" db="EMBL/GenBank/DDBJ databases">
        <title>Genomic Encyclopedia of Type Strains, Phase IV (KMG-IV): sequencing the most valuable type-strain genomes for metagenomic binning, comparative biology and taxonomic classification.</title>
        <authorList>
            <person name="Goeker M."/>
        </authorList>
    </citation>
    <scope>NUCLEOTIDE SEQUENCE [LARGE SCALE GENOMIC DNA]</scope>
    <source>
        <strain evidence="5 6">DSM 14324</strain>
    </source>
</reference>
<feature type="region of interest" description="Disordered" evidence="2">
    <location>
        <begin position="309"/>
        <end position="339"/>
    </location>
</feature>
<dbReference type="InterPro" id="IPR003488">
    <property type="entry name" value="DprA"/>
</dbReference>
<dbReference type="EMBL" id="QRDJ01000010">
    <property type="protein sequence ID" value="REC93525.1"/>
    <property type="molecule type" value="Genomic_DNA"/>
</dbReference>
<comment type="similarity">
    <text evidence="1">Belongs to the DprA/Smf family.</text>
</comment>
<evidence type="ECO:0000256" key="2">
    <source>
        <dbReference type="SAM" id="MobiDB-lite"/>
    </source>
</evidence>
<dbReference type="AlphaFoldDB" id="A0A3D9DS92"/>
<dbReference type="OrthoDB" id="9785707at2"/>
<organism evidence="5 6">
    <name type="scientific">Kushneria indalinina DSM 14324</name>
    <dbReference type="NCBI Taxonomy" id="1122140"/>
    <lineage>
        <taxon>Bacteria</taxon>
        <taxon>Pseudomonadati</taxon>
        <taxon>Pseudomonadota</taxon>
        <taxon>Gammaproteobacteria</taxon>
        <taxon>Oceanospirillales</taxon>
        <taxon>Halomonadaceae</taxon>
        <taxon>Kushneria</taxon>
    </lineage>
</organism>
<feature type="compositionally biased region" description="Low complexity" evidence="2">
    <location>
        <begin position="311"/>
        <end position="334"/>
    </location>
</feature>
<evidence type="ECO:0000313" key="5">
    <source>
        <dbReference type="EMBL" id="REC93525.1"/>
    </source>
</evidence>
<sequence>MTETTQPDTPREWLALSMLPRVGARRLMVLRQAAPVWPEGWLARLPEEAAQMLRYYLQMPEQGALHDRVKTAMAWLEHDAQHHLLTPDHPAWPAMLDELPDPPPVLWAWGALKALSPPALAVVGTRRPTREGQDNAWRLARDMAGAGYCVVSGLALGVDGCAHHGALEARGATIAVLGCGVDVLYPRTHARLRQQLLAGGGLLLSEHPPGTRAHPQHFPRRNRIITGLSLGVLVVEAAMASGSLVSARLAMEQNREVFALPGSLHNPQARGCLWLIREGARLVTCLEEIVQELPERQWGRAVLEPVRASLASDTPDPSSSVAVPSIAASPVPSDQRPEDPLWEWLADTPVPVDELVERTGDSIAALQSRLLMLELDGWAAQVAGGWVRRLA</sequence>
<feature type="domain" description="Smf/DprA SLOG" evidence="3">
    <location>
        <begin position="84"/>
        <end position="293"/>
    </location>
</feature>
<evidence type="ECO:0000313" key="6">
    <source>
        <dbReference type="Proteomes" id="UP000256334"/>
    </source>
</evidence>
<dbReference type="InterPro" id="IPR036388">
    <property type="entry name" value="WH-like_DNA-bd_sf"/>
</dbReference>
<evidence type="ECO:0000256" key="1">
    <source>
        <dbReference type="ARBA" id="ARBA00006525"/>
    </source>
</evidence>
<protein>
    <submittedName>
        <fullName evidence="5">DNA processing protein</fullName>
    </submittedName>
</protein>
<keyword evidence="6" id="KW-1185">Reference proteome</keyword>
<evidence type="ECO:0000259" key="4">
    <source>
        <dbReference type="Pfam" id="PF17782"/>
    </source>
</evidence>
<dbReference type="SUPFAM" id="SSF102405">
    <property type="entry name" value="MCP/YpsA-like"/>
    <property type="match status" value="1"/>
</dbReference>
<dbReference type="Pfam" id="PF17782">
    <property type="entry name" value="WHD_DprA"/>
    <property type="match status" value="1"/>
</dbReference>
<dbReference type="Gene3D" id="3.40.50.450">
    <property type="match status" value="1"/>
</dbReference>